<dbReference type="Proteomes" id="UP001146351">
    <property type="component" value="Unassembled WGS sequence"/>
</dbReference>
<reference evidence="14" key="2">
    <citation type="journal article" date="2023" name="IMA Fungus">
        <title>Comparative genomic study of the Penicillium genus elucidates a diverse pangenome and 15 lateral gene transfer events.</title>
        <authorList>
            <person name="Petersen C."/>
            <person name="Sorensen T."/>
            <person name="Nielsen M.R."/>
            <person name="Sondergaard T.E."/>
            <person name="Sorensen J.L."/>
            <person name="Fitzpatrick D.A."/>
            <person name="Frisvad J.C."/>
            <person name="Nielsen K.L."/>
        </authorList>
    </citation>
    <scope>NUCLEOTIDE SEQUENCE</scope>
    <source>
        <strain evidence="14">IBT 21917</strain>
    </source>
</reference>
<keyword evidence="3" id="KW-0134">Cell wall</keyword>
<dbReference type="GO" id="GO:0071555">
    <property type="term" value="P:cell wall organization"/>
    <property type="evidence" value="ECO:0007669"/>
    <property type="project" value="TreeGrafter"/>
</dbReference>
<gene>
    <name evidence="14" type="ORF">N7492_003819</name>
</gene>
<dbReference type="EC" id="3.2.1.58" evidence="10"/>
<dbReference type="PANTHER" id="PTHR16631">
    <property type="entry name" value="GLUCAN 1,3-BETA-GLUCOSIDASE"/>
    <property type="match status" value="1"/>
</dbReference>
<keyword evidence="7" id="KW-0325">Glycoprotein</keyword>
<keyword evidence="15" id="KW-1185">Reference proteome</keyword>
<dbReference type="AlphaFoldDB" id="A0A9W9LXB1"/>
<dbReference type="PANTHER" id="PTHR16631:SF26">
    <property type="entry name" value="GLUCAN 1,3-BETA-GLUCOSIDASE"/>
    <property type="match status" value="1"/>
</dbReference>
<feature type="signal peptide" evidence="13">
    <location>
        <begin position="1"/>
        <end position="20"/>
    </location>
</feature>
<keyword evidence="4" id="KW-0964">Secreted</keyword>
<keyword evidence="8" id="KW-0326">Glycosidase</keyword>
<evidence type="ECO:0000256" key="8">
    <source>
        <dbReference type="ARBA" id="ARBA00023295"/>
    </source>
</evidence>
<keyword evidence="6" id="KW-0378">Hydrolase</keyword>
<comment type="similarity">
    <text evidence="2 12">Belongs to the glycosyl hydrolase 17 family.</text>
</comment>
<dbReference type="InterPro" id="IPR000490">
    <property type="entry name" value="Glyco_hydro_17"/>
</dbReference>
<evidence type="ECO:0000256" key="13">
    <source>
        <dbReference type="SAM" id="SignalP"/>
    </source>
</evidence>
<reference evidence="14" key="1">
    <citation type="submission" date="2022-11" db="EMBL/GenBank/DDBJ databases">
        <authorList>
            <person name="Petersen C."/>
        </authorList>
    </citation>
    <scope>NUCLEOTIDE SEQUENCE</scope>
    <source>
        <strain evidence="14">IBT 21917</strain>
    </source>
</reference>
<sequence length="323" mass="35748">MRVSGLLPFMLAAAPAMVAARGTLGLSLGHYKGENTCKGKEDWEDDLKNLKDVTKLVRTYTSSECHTAENILPVAAQYGFKVVLGTWVGPQNKDDESTDDKSFNADLEALKTVIPRGKNADAVHAITVGSETLYRGDLTGPQLHRYIREMAKAFKEYKDIKIGTADSWNKFADGTGDSLFTDNENGPMVTYVLANAFAYWQGTDAKDAYKTYFKDMRGAMEHIQKIAGDNADKINVVTGETGWPTDGGTDYENAKAGTKNAEHFWKTGVCGMLDWGVDLFYFEAFDESFKPDTKGDNGEIKNEKHWGLRTADRSPKFDISCPK</sequence>
<comment type="catalytic activity">
    <reaction evidence="9">
        <text>Successive hydrolysis of beta-D-glucose units from the non-reducing ends of (1-&gt;3)-beta-D-glucans, releasing alpha-glucose.</text>
        <dbReference type="EC" id="3.2.1.58"/>
    </reaction>
</comment>
<comment type="caution">
    <text evidence="14">The sequence shown here is derived from an EMBL/GenBank/DDBJ whole genome shotgun (WGS) entry which is preliminary data.</text>
</comment>
<dbReference type="Gene3D" id="3.20.20.80">
    <property type="entry name" value="Glycosidases"/>
    <property type="match status" value="1"/>
</dbReference>
<organism evidence="14 15">
    <name type="scientific">Penicillium capsulatum</name>
    <dbReference type="NCBI Taxonomy" id="69766"/>
    <lineage>
        <taxon>Eukaryota</taxon>
        <taxon>Fungi</taxon>
        <taxon>Dikarya</taxon>
        <taxon>Ascomycota</taxon>
        <taxon>Pezizomycotina</taxon>
        <taxon>Eurotiomycetes</taxon>
        <taxon>Eurotiomycetidae</taxon>
        <taxon>Eurotiales</taxon>
        <taxon>Aspergillaceae</taxon>
        <taxon>Penicillium</taxon>
    </lineage>
</organism>
<evidence type="ECO:0000313" key="14">
    <source>
        <dbReference type="EMBL" id="KAJ5180609.1"/>
    </source>
</evidence>
<evidence type="ECO:0000256" key="11">
    <source>
        <dbReference type="ARBA" id="ARBA00041761"/>
    </source>
</evidence>
<evidence type="ECO:0000256" key="1">
    <source>
        <dbReference type="ARBA" id="ARBA00004191"/>
    </source>
</evidence>
<evidence type="ECO:0000256" key="7">
    <source>
        <dbReference type="ARBA" id="ARBA00023180"/>
    </source>
</evidence>
<evidence type="ECO:0000256" key="5">
    <source>
        <dbReference type="ARBA" id="ARBA00022729"/>
    </source>
</evidence>
<evidence type="ECO:0000256" key="12">
    <source>
        <dbReference type="RuleBase" id="RU004335"/>
    </source>
</evidence>
<dbReference type="GO" id="GO:0009986">
    <property type="term" value="C:cell surface"/>
    <property type="evidence" value="ECO:0007669"/>
    <property type="project" value="TreeGrafter"/>
</dbReference>
<keyword evidence="5 13" id="KW-0732">Signal</keyword>
<evidence type="ECO:0000313" key="15">
    <source>
        <dbReference type="Proteomes" id="UP001146351"/>
    </source>
</evidence>
<name>A0A9W9LXB1_9EURO</name>
<dbReference type="GO" id="GO:0042973">
    <property type="term" value="F:glucan endo-1,3-beta-D-glucosidase activity"/>
    <property type="evidence" value="ECO:0007669"/>
    <property type="project" value="TreeGrafter"/>
</dbReference>
<dbReference type="InterPro" id="IPR017853">
    <property type="entry name" value="GH"/>
</dbReference>
<dbReference type="GO" id="GO:0005975">
    <property type="term" value="P:carbohydrate metabolic process"/>
    <property type="evidence" value="ECO:0007669"/>
    <property type="project" value="InterPro"/>
</dbReference>
<comment type="subcellular location">
    <subcellularLocation>
        <location evidence="1">Secreted</location>
        <location evidence="1">Cell wall</location>
    </subcellularLocation>
</comment>
<dbReference type="EMBL" id="JAPQKO010000002">
    <property type="protein sequence ID" value="KAJ5180609.1"/>
    <property type="molecule type" value="Genomic_DNA"/>
</dbReference>
<dbReference type="SUPFAM" id="SSF51445">
    <property type="entry name" value="(Trans)glycosidases"/>
    <property type="match status" value="1"/>
</dbReference>
<evidence type="ECO:0000256" key="6">
    <source>
        <dbReference type="ARBA" id="ARBA00022801"/>
    </source>
</evidence>
<protein>
    <recommendedName>
        <fullName evidence="10">glucan 1,3-beta-glucosidase</fullName>
        <ecNumber evidence="10">3.2.1.58</ecNumber>
    </recommendedName>
    <alternativeName>
        <fullName evidence="11">Exo-1,3-beta-glucanase</fullName>
    </alternativeName>
</protein>
<proteinExistence type="inferred from homology"/>
<evidence type="ECO:0000256" key="2">
    <source>
        <dbReference type="ARBA" id="ARBA00008773"/>
    </source>
</evidence>
<evidence type="ECO:0000256" key="3">
    <source>
        <dbReference type="ARBA" id="ARBA00022512"/>
    </source>
</evidence>
<evidence type="ECO:0000256" key="10">
    <source>
        <dbReference type="ARBA" id="ARBA00038929"/>
    </source>
</evidence>
<accession>A0A9W9LXB1</accession>
<evidence type="ECO:0000256" key="9">
    <source>
        <dbReference type="ARBA" id="ARBA00036824"/>
    </source>
</evidence>
<dbReference type="InterPro" id="IPR050732">
    <property type="entry name" value="Beta-glucan_modifiers"/>
</dbReference>
<evidence type="ECO:0000256" key="4">
    <source>
        <dbReference type="ARBA" id="ARBA00022525"/>
    </source>
</evidence>
<dbReference type="Pfam" id="PF00332">
    <property type="entry name" value="Glyco_hydro_17"/>
    <property type="match status" value="1"/>
</dbReference>
<dbReference type="GO" id="GO:0005576">
    <property type="term" value="C:extracellular region"/>
    <property type="evidence" value="ECO:0007669"/>
    <property type="project" value="TreeGrafter"/>
</dbReference>
<dbReference type="OrthoDB" id="1293114at2759"/>
<feature type="chain" id="PRO_5040831708" description="glucan 1,3-beta-glucosidase" evidence="13">
    <location>
        <begin position="21"/>
        <end position="323"/>
    </location>
</feature>
<dbReference type="GO" id="GO:0009277">
    <property type="term" value="C:fungal-type cell wall"/>
    <property type="evidence" value="ECO:0007669"/>
    <property type="project" value="TreeGrafter"/>
</dbReference>
<dbReference type="GO" id="GO:0004338">
    <property type="term" value="F:glucan exo-1,3-beta-glucosidase activity"/>
    <property type="evidence" value="ECO:0007669"/>
    <property type="project" value="UniProtKB-EC"/>
</dbReference>